<keyword evidence="3" id="KW-1185">Reference proteome</keyword>
<comment type="caution">
    <text evidence="2">The sequence shown here is derived from an EMBL/GenBank/DDBJ whole genome shotgun (WGS) entry which is preliminary data.</text>
</comment>
<gene>
    <name evidence="2" type="ORF">IE077_001702</name>
</gene>
<feature type="domain" description="Coatomer alpha subunit C-terminal" evidence="1">
    <location>
        <begin position="23"/>
        <end position="308"/>
    </location>
</feature>
<dbReference type="InterPro" id="IPR010714">
    <property type="entry name" value="Coatomer_asu_C"/>
</dbReference>
<name>A0ABQ7J3U6_9APIC</name>
<evidence type="ECO:0000259" key="1">
    <source>
        <dbReference type="Pfam" id="PF06957"/>
    </source>
</evidence>
<reference evidence="2 3" key="1">
    <citation type="journal article" date="2020" name="bioRxiv">
        <title>Metabolic contributions of an alphaproteobacterial endosymbiont in the apicomplexan Cardiosporidium cionae.</title>
        <authorList>
            <person name="Hunter E.S."/>
            <person name="Paight C.J."/>
            <person name="Lane C.E."/>
        </authorList>
    </citation>
    <scope>NUCLEOTIDE SEQUENCE [LARGE SCALE GENOMIC DNA]</scope>
    <source>
        <strain evidence="2">ESH_2018</strain>
    </source>
</reference>
<protein>
    <recommendedName>
        <fullName evidence="1">Coatomer alpha subunit C-terminal domain-containing protein</fullName>
    </recommendedName>
</protein>
<evidence type="ECO:0000313" key="3">
    <source>
        <dbReference type="Proteomes" id="UP000823046"/>
    </source>
</evidence>
<organism evidence="2 3">
    <name type="scientific">Cardiosporidium cionae</name>
    <dbReference type="NCBI Taxonomy" id="476202"/>
    <lineage>
        <taxon>Eukaryota</taxon>
        <taxon>Sar</taxon>
        <taxon>Alveolata</taxon>
        <taxon>Apicomplexa</taxon>
        <taxon>Aconoidasida</taxon>
        <taxon>Nephromycida</taxon>
        <taxon>Cardiosporidium</taxon>
    </lineage>
</organism>
<sequence length="316" mass="35804">MPLPFVIFFSFSILSISFKLLIFKGEFEQALAFLSRRISLKNPTPLKPLFINIYHSSWTSLPGLPFTHPMNFPILQNGSLNDEKITPLRVYSPSSNFQSLRSASRLLIGGKFEECLQAYREILQRFPFIVATSAEENSQLMESLAVCRISTLAMQLECCRQKLEKEEIVRNLELVSYLGCCPLPPHFAVLTVRRAMITTYKAGNFLTASFFAKRLMENSFLNSKQNSDEIYKAKQMFIRCEAAGTDAYKLNFSRLDAETLQICSSSLTPISSSEESICCPFCKSVAHKKFSGTLCSTCELSELGGEVINIFYYFIY</sequence>
<dbReference type="EMBL" id="JADAQX010001498">
    <property type="protein sequence ID" value="KAF8817771.1"/>
    <property type="molecule type" value="Genomic_DNA"/>
</dbReference>
<dbReference type="Pfam" id="PF06957">
    <property type="entry name" value="COPI_C"/>
    <property type="match status" value="1"/>
</dbReference>
<evidence type="ECO:0000313" key="2">
    <source>
        <dbReference type="EMBL" id="KAF8817771.1"/>
    </source>
</evidence>
<accession>A0ABQ7J3U6</accession>
<dbReference type="Proteomes" id="UP000823046">
    <property type="component" value="Unassembled WGS sequence"/>
</dbReference>
<proteinExistence type="predicted"/>